<protein>
    <recommendedName>
        <fullName evidence="9">D-alanyl-D-alanine dipeptidase</fullName>
        <shortName evidence="9">D-Ala-D-Ala dipeptidase</shortName>
        <ecNumber evidence="9">3.4.13.22</ecNumber>
    </recommendedName>
</protein>
<dbReference type="EC" id="3.4.13.22" evidence="9"/>
<evidence type="ECO:0000313" key="11">
    <source>
        <dbReference type="Proteomes" id="UP000586042"/>
    </source>
</evidence>
<gene>
    <name evidence="10" type="ORF">HTZ77_18480</name>
</gene>
<comment type="similarity">
    <text evidence="9">Belongs to the peptidase M15D family.</text>
</comment>
<keyword evidence="8" id="KW-0961">Cell wall biogenesis/degradation</keyword>
<dbReference type="HAMAP" id="MF_01924">
    <property type="entry name" value="A_A_dipeptidase"/>
    <property type="match status" value="1"/>
</dbReference>
<evidence type="ECO:0000256" key="4">
    <source>
        <dbReference type="ARBA" id="ARBA00022801"/>
    </source>
</evidence>
<evidence type="ECO:0000313" key="10">
    <source>
        <dbReference type="EMBL" id="NUW33401.1"/>
    </source>
</evidence>
<dbReference type="GO" id="GO:0008237">
    <property type="term" value="F:metallopeptidase activity"/>
    <property type="evidence" value="ECO:0007669"/>
    <property type="project" value="UniProtKB-KW"/>
</dbReference>
<name>A0A7Y6I8B4_9ACTN</name>
<keyword evidence="3 9" id="KW-0479">Metal-binding</keyword>
<evidence type="ECO:0000256" key="7">
    <source>
        <dbReference type="ARBA" id="ARBA00023049"/>
    </source>
</evidence>
<dbReference type="GO" id="GO:0071555">
    <property type="term" value="P:cell wall organization"/>
    <property type="evidence" value="ECO:0007669"/>
    <property type="project" value="UniProtKB-KW"/>
</dbReference>
<keyword evidence="5 9" id="KW-0862">Zinc</keyword>
<dbReference type="Gene3D" id="3.30.1380.10">
    <property type="match status" value="1"/>
</dbReference>
<dbReference type="RefSeq" id="WP_175590870.1">
    <property type="nucleotide sequence ID" value="NZ_JABWGN010000007.1"/>
</dbReference>
<evidence type="ECO:0000256" key="6">
    <source>
        <dbReference type="ARBA" id="ARBA00022997"/>
    </source>
</evidence>
<evidence type="ECO:0000256" key="1">
    <source>
        <dbReference type="ARBA" id="ARBA00001362"/>
    </source>
</evidence>
<evidence type="ECO:0000256" key="3">
    <source>
        <dbReference type="ARBA" id="ARBA00022723"/>
    </source>
</evidence>
<feature type="binding site" evidence="9">
    <location>
        <position position="190"/>
    </location>
    <ligand>
        <name>Zn(2+)</name>
        <dbReference type="ChEBI" id="CHEBI:29105"/>
        <note>catalytic</note>
    </ligand>
</feature>
<evidence type="ECO:0000256" key="9">
    <source>
        <dbReference type="HAMAP-Rule" id="MF_01924"/>
    </source>
</evidence>
<dbReference type="EMBL" id="JABWGN010000007">
    <property type="protein sequence ID" value="NUW33401.1"/>
    <property type="molecule type" value="Genomic_DNA"/>
</dbReference>
<proteinExistence type="inferred from homology"/>
<comment type="function">
    <text evidence="9">Catalyzes hydrolysis of the D-alanyl-D-alanine dipeptide.</text>
</comment>
<dbReference type="GO" id="GO:0006508">
    <property type="term" value="P:proteolysis"/>
    <property type="evidence" value="ECO:0007669"/>
    <property type="project" value="UniProtKB-KW"/>
</dbReference>
<comment type="caution">
    <text evidence="10">The sequence shown here is derived from an EMBL/GenBank/DDBJ whole genome shotgun (WGS) entry which is preliminary data.</text>
</comment>
<dbReference type="GO" id="GO:0008270">
    <property type="term" value="F:zinc ion binding"/>
    <property type="evidence" value="ECO:0007669"/>
    <property type="project" value="UniProtKB-UniRule"/>
</dbReference>
<keyword evidence="11" id="KW-1185">Reference proteome</keyword>
<accession>A0A7Y6I8B4</accession>
<keyword evidence="7 9" id="KW-0482">Metalloprotease</keyword>
<comment type="cofactor">
    <cofactor evidence="9">
        <name>Zn(2+)</name>
        <dbReference type="ChEBI" id="CHEBI:29105"/>
    </cofactor>
    <text evidence="9">Binds 1 zinc ion per subunit.</text>
</comment>
<dbReference type="Pfam" id="PF01427">
    <property type="entry name" value="Peptidase_M15"/>
    <property type="match status" value="1"/>
</dbReference>
<sequence length="227" mass="25748">MTAAEFEHVTLRENGDPLTDLTRYPFECHPSYFHRGLSPTNAMFARQAVAELLVDIQRALAPLTFKIWDGYRPRRVQRTIFDDHLATLRTRHPDASEDELRKKAEVFVTDPGSSRRIPPHATGGAVDLTLLDAHGRELDMGTPYDHFGPESAALYFEDNARNPAVRNNRRILRDAMTGAGFRCDADEWWHFDFGNQIWAAHHGAPAACYGEIEDFDPTIWSVVKRSG</sequence>
<feature type="binding site" evidence="9">
    <location>
        <position position="120"/>
    </location>
    <ligand>
        <name>Zn(2+)</name>
        <dbReference type="ChEBI" id="CHEBI:29105"/>
        <note>catalytic</note>
    </ligand>
</feature>
<keyword evidence="6 9" id="KW-0224">Dipeptidase</keyword>
<dbReference type="Proteomes" id="UP000586042">
    <property type="component" value="Unassembled WGS sequence"/>
</dbReference>
<dbReference type="PANTHER" id="PTHR43126">
    <property type="entry name" value="D-ALANYL-D-ALANINE DIPEPTIDASE"/>
    <property type="match status" value="1"/>
</dbReference>
<evidence type="ECO:0000256" key="2">
    <source>
        <dbReference type="ARBA" id="ARBA00022670"/>
    </source>
</evidence>
<organism evidence="10 11">
    <name type="scientific">Nonomuraea montanisoli</name>
    <dbReference type="NCBI Taxonomy" id="2741721"/>
    <lineage>
        <taxon>Bacteria</taxon>
        <taxon>Bacillati</taxon>
        <taxon>Actinomycetota</taxon>
        <taxon>Actinomycetes</taxon>
        <taxon>Streptosporangiales</taxon>
        <taxon>Streptosporangiaceae</taxon>
        <taxon>Nonomuraea</taxon>
    </lineage>
</organism>
<dbReference type="InterPro" id="IPR009045">
    <property type="entry name" value="Zn_M74/Hedgehog-like"/>
</dbReference>
<keyword evidence="4 9" id="KW-0378">Hydrolase</keyword>
<evidence type="ECO:0000256" key="5">
    <source>
        <dbReference type="ARBA" id="ARBA00022833"/>
    </source>
</evidence>
<dbReference type="InterPro" id="IPR000755">
    <property type="entry name" value="A_A_dipeptidase"/>
</dbReference>
<feature type="active site" description="Proton donor/acceptor" evidence="9">
    <location>
        <position position="187"/>
    </location>
</feature>
<feature type="site" description="Transition state stabilizer" evidence="9">
    <location>
        <position position="72"/>
    </location>
</feature>
<feature type="binding site" evidence="9">
    <location>
        <position position="127"/>
    </location>
    <ligand>
        <name>Zn(2+)</name>
        <dbReference type="ChEBI" id="CHEBI:29105"/>
        <note>catalytic</note>
    </ligand>
</feature>
<dbReference type="GO" id="GO:0160237">
    <property type="term" value="F:D-Ala-D-Ala dipeptidase activity"/>
    <property type="evidence" value="ECO:0007669"/>
    <property type="project" value="UniProtKB-EC"/>
</dbReference>
<dbReference type="SUPFAM" id="SSF55166">
    <property type="entry name" value="Hedgehog/DD-peptidase"/>
    <property type="match status" value="1"/>
</dbReference>
<reference evidence="10 11" key="1">
    <citation type="submission" date="2020-06" db="EMBL/GenBank/DDBJ databases">
        <title>Nonomuraea sp. SMC257, a novel actinomycete isolated from soil.</title>
        <authorList>
            <person name="Chanama M."/>
        </authorList>
    </citation>
    <scope>NUCLEOTIDE SEQUENCE [LARGE SCALE GENOMIC DNA]</scope>
    <source>
        <strain evidence="10 11">SMC257</strain>
    </source>
</reference>
<evidence type="ECO:0000256" key="8">
    <source>
        <dbReference type="ARBA" id="ARBA00023316"/>
    </source>
</evidence>
<comment type="catalytic activity">
    <reaction evidence="1 9">
        <text>D-alanyl-D-alanine + H2O = 2 D-alanine</text>
        <dbReference type="Rhea" id="RHEA:20661"/>
        <dbReference type="ChEBI" id="CHEBI:15377"/>
        <dbReference type="ChEBI" id="CHEBI:57416"/>
        <dbReference type="ChEBI" id="CHEBI:57822"/>
        <dbReference type="EC" id="3.4.13.22"/>
    </reaction>
</comment>
<keyword evidence="2 9" id="KW-0645">Protease</keyword>
<dbReference type="AlphaFoldDB" id="A0A7Y6I8B4"/>